<feature type="compositionally biased region" description="Polar residues" evidence="1">
    <location>
        <begin position="387"/>
        <end position="401"/>
    </location>
</feature>
<dbReference type="EMBL" id="BQXS01000200">
    <property type="protein sequence ID" value="GKT28252.1"/>
    <property type="molecule type" value="Genomic_DNA"/>
</dbReference>
<evidence type="ECO:0000256" key="1">
    <source>
        <dbReference type="SAM" id="MobiDB-lite"/>
    </source>
</evidence>
<dbReference type="Proteomes" id="UP001057375">
    <property type="component" value="Unassembled WGS sequence"/>
</dbReference>
<evidence type="ECO:0000313" key="2">
    <source>
        <dbReference type="EMBL" id="GKT28252.1"/>
    </source>
</evidence>
<comment type="caution">
    <text evidence="2">The sequence shown here is derived from an EMBL/GenBank/DDBJ whole genome shotgun (WGS) entry which is preliminary data.</text>
</comment>
<protein>
    <submittedName>
        <fullName evidence="2">Uncharacterized protein</fullName>
    </submittedName>
</protein>
<feature type="non-terminal residue" evidence="2">
    <location>
        <position position="439"/>
    </location>
</feature>
<sequence length="439" mass="48727">MAEAYRLTNRVLMRFGDIDLPPREEISSDRMRIKFWKAYISKLEHAMTTSYTELDRKKLADKIPIFTKELPNLQAALKQLGVSKRRMFLIKIGCCLLEYVKCIVCFGKTICSESVMDVICLSIEGATYLKTEWLPELKMKGGDILNEVGSVETHPLQSHLSDRSGFESDHAGYEDDVLLEDNGKAVAFGQYEASTDEYDTSKDEDKESSDGDLAHIPVAEIKKEETWGSNDKEFDCIKEAERTCRGLILVFSLCARMELQESCGFSHRSSVIHTHIARSSTTLVHFSLYTAHIATYRAAITPQKYFKQIKNRASKVVKESWESVCYLLDAFERLFYLKDMSVVKTVSSSVSSIFGYVILFLEQYSSCVSPISLICEGVSNSAFQSGNSTGNGNARGSSQVGSPFGLQSPPYASPSGARKSFGSMGSPMGSSYSASSALT</sequence>
<evidence type="ECO:0000313" key="3">
    <source>
        <dbReference type="Proteomes" id="UP001057375"/>
    </source>
</evidence>
<gene>
    <name evidence="2" type="ORF">ADUPG1_000538</name>
</gene>
<keyword evidence="3" id="KW-1185">Reference proteome</keyword>
<organism evidence="2 3">
    <name type="scientific">Aduncisulcus paluster</name>
    <dbReference type="NCBI Taxonomy" id="2918883"/>
    <lineage>
        <taxon>Eukaryota</taxon>
        <taxon>Metamonada</taxon>
        <taxon>Carpediemonas-like organisms</taxon>
        <taxon>Aduncisulcus</taxon>
    </lineage>
</organism>
<reference evidence="2" key="1">
    <citation type="submission" date="2022-03" db="EMBL/GenBank/DDBJ databases">
        <title>Draft genome sequence of Aduncisulcus paluster, a free-living microaerophilic Fornicata.</title>
        <authorList>
            <person name="Yuyama I."/>
            <person name="Kume K."/>
            <person name="Tamura T."/>
            <person name="Inagaki Y."/>
            <person name="Hashimoto T."/>
        </authorList>
    </citation>
    <scope>NUCLEOTIDE SEQUENCE</scope>
    <source>
        <strain evidence="2">NY0171</strain>
    </source>
</reference>
<accession>A0ABQ5K8N3</accession>
<name>A0ABQ5K8N3_9EUKA</name>
<feature type="compositionally biased region" description="Low complexity" evidence="1">
    <location>
        <begin position="420"/>
        <end position="439"/>
    </location>
</feature>
<proteinExistence type="predicted"/>
<feature type="region of interest" description="Disordered" evidence="1">
    <location>
        <begin position="387"/>
        <end position="439"/>
    </location>
</feature>